<sequence>MPRRADRSLGDRPAGRSPASARPGGGTREVRAAVMAPRRAPQRRFSPAPPLSTGPPAADQPARTPTRNPLEPGGPRPFSDAGGYPWGLRTRPCCPGEFTADGVTTASAARLSGDSTGSWRNLLASDGTVACYDRVSGCQGAVSGICRVGGARPIAWRGRRHGPGVRVDVGRQGRSLPDGMTMSVRFDCSDPVQRAEGLREAAAAVRRGELVVLPTDTSLRNRSGGSSNRSTAPSCSTGASPATTTTAPTTPPPSSNGPPPPACSAASPPQASPGATRWSWPRERHRTPAAAAGRTRRERRTRRPPAMWSPAR</sequence>
<feature type="compositionally biased region" description="Low complexity" evidence="1">
    <location>
        <begin position="220"/>
        <end position="248"/>
    </location>
</feature>
<evidence type="ECO:0000313" key="2">
    <source>
        <dbReference type="EMBL" id="RPE37149.1"/>
    </source>
</evidence>
<dbReference type="AlphaFoldDB" id="A0A3N4S1Q7"/>
<comment type="caution">
    <text evidence="2">The sequence shown here is derived from an EMBL/GenBank/DDBJ whole genome shotgun (WGS) entry which is preliminary data.</text>
</comment>
<name>A0A3N4S1Q7_9ACTN</name>
<feature type="region of interest" description="Disordered" evidence="1">
    <location>
        <begin position="1"/>
        <end position="84"/>
    </location>
</feature>
<evidence type="ECO:0000313" key="3">
    <source>
        <dbReference type="Proteomes" id="UP000266906"/>
    </source>
</evidence>
<reference evidence="2 3" key="1">
    <citation type="submission" date="2018-11" db="EMBL/GenBank/DDBJ databases">
        <title>Sequencing the genomes of 1000 actinobacteria strains.</title>
        <authorList>
            <person name="Klenk H.-P."/>
        </authorList>
    </citation>
    <scope>NUCLEOTIDE SEQUENCE [LARGE SCALE GENOMIC DNA]</scope>
    <source>
        <strain evidence="2 3">DSM 44781</strain>
    </source>
</reference>
<feature type="compositionally biased region" description="Low complexity" evidence="1">
    <location>
        <begin position="263"/>
        <end position="276"/>
    </location>
</feature>
<feature type="compositionally biased region" description="Basic residues" evidence="1">
    <location>
        <begin position="294"/>
        <end position="303"/>
    </location>
</feature>
<organism evidence="2 3">
    <name type="scientific">Kitasatospora cineracea</name>
    <dbReference type="NCBI Taxonomy" id="88074"/>
    <lineage>
        <taxon>Bacteria</taxon>
        <taxon>Bacillati</taxon>
        <taxon>Actinomycetota</taxon>
        <taxon>Actinomycetes</taxon>
        <taxon>Kitasatosporales</taxon>
        <taxon>Streptomycetaceae</taxon>
        <taxon>Kitasatospora</taxon>
    </lineage>
</organism>
<feature type="region of interest" description="Disordered" evidence="1">
    <location>
        <begin position="215"/>
        <end position="312"/>
    </location>
</feature>
<accession>A0A3N4S1Q7</accession>
<keyword evidence="3" id="KW-1185">Reference proteome</keyword>
<protein>
    <submittedName>
        <fullName evidence="2">Uncharacterized protein</fullName>
    </submittedName>
</protein>
<dbReference type="EMBL" id="RKQG01000001">
    <property type="protein sequence ID" value="RPE37149.1"/>
    <property type="molecule type" value="Genomic_DNA"/>
</dbReference>
<proteinExistence type="predicted"/>
<feature type="compositionally biased region" description="Basic and acidic residues" evidence="1">
    <location>
        <begin position="1"/>
        <end position="14"/>
    </location>
</feature>
<gene>
    <name evidence="2" type="ORF">EDD38_5546</name>
</gene>
<evidence type="ECO:0000256" key="1">
    <source>
        <dbReference type="SAM" id="MobiDB-lite"/>
    </source>
</evidence>
<feature type="compositionally biased region" description="Pro residues" evidence="1">
    <location>
        <begin position="249"/>
        <end position="262"/>
    </location>
</feature>
<dbReference type="Proteomes" id="UP000266906">
    <property type="component" value="Unassembled WGS sequence"/>
</dbReference>